<evidence type="ECO:0000313" key="3">
    <source>
        <dbReference type="Proteomes" id="UP000504610"/>
    </source>
</evidence>
<dbReference type="InterPro" id="IPR056169">
    <property type="entry name" value="HB_ELP1"/>
</dbReference>
<dbReference type="GeneID" id="108863528"/>
<dbReference type="Pfam" id="PF23936">
    <property type="entry name" value="HB_ELP1"/>
    <property type="match status" value="1"/>
</dbReference>
<evidence type="ECO:0000313" key="4">
    <source>
        <dbReference type="RefSeq" id="XP_018493485.2"/>
    </source>
</evidence>
<dbReference type="AlphaFoldDB" id="A0A6J0PA48"/>
<dbReference type="PANTHER" id="PTHR12747:SF0">
    <property type="entry name" value="ELONGATOR COMPLEX PROTEIN 1"/>
    <property type="match status" value="1"/>
</dbReference>
<evidence type="ECO:0000256" key="1">
    <source>
        <dbReference type="SAM" id="MobiDB-lite"/>
    </source>
</evidence>
<feature type="domain" description="ELP1 three-helical bundle" evidence="2">
    <location>
        <begin position="2"/>
        <end position="89"/>
    </location>
</feature>
<dbReference type="RefSeq" id="XP_018493485.2">
    <property type="nucleotide sequence ID" value="XM_018637983.2"/>
</dbReference>
<reference evidence="3" key="1">
    <citation type="journal article" date="2019" name="Database">
        <title>The radish genome database (RadishGD): an integrated information resource for radish genomics.</title>
        <authorList>
            <person name="Yu H.J."/>
            <person name="Baek S."/>
            <person name="Lee Y.J."/>
            <person name="Cho A."/>
            <person name="Mun J.H."/>
        </authorList>
    </citation>
    <scope>NUCLEOTIDE SEQUENCE [LARGE SCALE GENOMIC DNA]</scope>
    <source>
        <strain evidence="3">cv. WK10039</strain>
    </source>
</reference>
<dbReference type="GO" id="GO:0002926">
    <property type="term" value="P:tRNA wobble base 5-methoxycarbonylmethyl-2-thiouridinylation"/>
    <property type="evidence" value="ECO:0007669"/>
    <property type="project" value="TreeGrafter"/>
</dbReference>
<organism evidence="3 4">
    <name type="scientific">Raphanus sativus</name>
    <name type="common">Radish</name>
    <name type="synonym">Raphanus raphanistrum var. sativus</name>
    <dbReference type="NCBI Taxonomy" id="3726"/>
    <lineage>
        <taxon>Eukaryota</taxon>
        <taxon>Viridiplantae</taxon>
        <taxon>Streptophyta</taxon>
        <taxon>Embryophyta</taxon>
        <taxon>Tracheophyta</taxon>
        <taxon>Spermatophyta</taxon>
        <taxon>Magnoliopsida</taxon>
        <taxon>eudicotyledons</taxon>
        <taxon>Gunneridae</taxon>
        <taxon>Pentapetalae</taxon>
        <taxon>rosids</taxon>
        <taxon>malvids</taxon>
        <taxon>Brassicales</taxon>
        <taxon>Brassicaceae</taxon>
        <taxon>Brassiceae</taxon>
        <taxon>Raphanus</taxon>
    </lineage>
</organism>
<keyword evidence="3" id="KW-1185">Reference proteome</keyword>
<name>A0A6J0PA48_RAPSA</name>
<gene>
    <name evidence="4 5" type="primary">LOC108863528</name>
</gene>
<dbReference type="GO" id="GO:0033588">
    <property type="term" value="C:elongator holoenzyme complex"/>
    <property type="evidence" value="ECO:0007669"/>
    <property type="project" value="InterPro"/>
</dbReference>
<dbReference type="GO" id="GO:0000049">
    <property type="term" value="F:tRNA binding"/>
    <property type="evidence" value="ECO:0007669"/>
    <property type="project" value="TreeGrafter"/>
</dbReference>
<reference evidence="4 5" key="2">
    <citation type="submission" date="2025-04" db="UniProtKB">
        <authorList>
            <consortium name="RefSeq"/>
        </authorList>
    </citation>
    <scope>IDENTIFICATION</scope>
    <source>
        <tissue evidence="4 5">Leaf</tissue>
    </source>
</reference>
<dbReference type="KEGG" id="rsz:108863528"/>
<proteinExistence type="predicted"/>
<sequence>MSAYTLGTRRGYAASVTSSTATKARDLRRQRKSGKIRAGSADEEMTLVDHLKGMHMTEEGKRELKSLLICLVTLGEKESAQKLQQTAENFQVFVSP</sequence>
<feature type="compositionally biased region" description="Basic residues" evidence="1">
    <location>
        <begin position="26"/>
        <end position="35"/>
    </location>
</feature>
<evidence type="ECO:0000259" key="2">
    <source>
        <dbReference type="Pfam" id="PF23936"/>
    </source>
</evidence>
<dbReference type="RefSeq" id="XP_056846042.1">
    <property type="nucleotide sequence ID" value="XM_056990062.1"/>
</dbReference>
<accession>A0A6J0PA48</accession>
<feature type="region of interest" description="Disordered" evidence="1">
    <location>
        <begin position="15"/>
        <end position="39"/>
    </location>
</feature>
<protein>
    <submittedName>
        <fullName evidence="4 5">Elongator complex protein 1-like</fullName>
    </submittedName>
</protein>
<dbReference type="Proteomes" id="UP000504610">
    <property type="component" value="Chromosome 6"/>
</dbReference>
<evidence type="ECO:0000313" key="5">
    <source>
        <dbReference type="RefSeq" id="XP_056846042.1"/>
    </source>
</evidence>
<dbReference type="GO" id="GO:0005829">
    <property type="term" value="C:cytosol"/>
    <property type="evidence" value="ECO:0007669"/>
    <property type="project" value="TreeGrafter"/>
</dbReference>
<dbReference type="UniPathway" id="UPA00988"/>
<dbReference type="InterPro" id="IPR006849">
    <property type="entry name" value="Elp1"/>
</dbReference>
<dbReference type="OrthoDB" id="40048at2759"/>
<dbReference type="PANTHER" id="PTHR12747">
    <property type="entry name" value="ELONGATOR COMPLEX PROTEIN 1"/>
    <property type="match status" value="1"/>
</dbReference>